<feature type="transmembrane region" description="Helical" evidence="3">
    <location>
        <begin position="96"/>
        <end position="115"/>
    </location>
</feature>
<keyword evidence="1 5" id="KW-0418">Kinase</keyword>
<protein>
    <submittedName>
        <fullName evidence="5">Histidine kinase</fullName>
    </submittedName>
</protein>
<dbReference type="InterPro" id="IPR003594">
    <property type="entry name" value="HATPase_dom"/>
</dbReference>
<feature type="domain" description="Histidine kinase" evidence="4">
    <location>
        <begin position="321"/>
        <end position="426"/>
    </location>
</feature>
<accession>I4D607</accession>
<dbReference type="PROSITE" id="PS50109">
    <property type="entry name" value="HIS_KIN"/>
    <property type="match status" value="1"/>
</dbReference>
<feature type="transmembrane region" description="Helical" evidence="3">
    <location>
        <begin position="154"/>
        <end position="178"/>
    </location>
</feature>
<dbReference type="HOGENOM" id="CLU_052005_1_0_9"/>
<keyword evidence="2" id="KW-0902">Two-component regulatory system</keyword>
<evidence type="ECO:0000256" key="3">
    <source>
        <dbReference type="SAM" id="Phobius"/>
    </source>
</evidence>
<sequence>MDWLTGLQKKMPFDTLRVALIAGTYILGEIGFFPFGSSFRLGLGSVFYVLCLYSFPRLATLANGCLTGFVVVLVRVIVDRLISPHPIPWQNLLLDYAPALLYYLALTAGILLSKVKYQKNNTIRTSLYYMVFDFIANLLELTFMANIHTTWHSVYVLLLGAGVKGLFFLAFIATTELFRQRILREKEREKFQGQLLMGATLYSEGFFLKKIMKEIEEATEKSFHLYQDFLPETVGSGQKNELLKLAEKIHEIKKDTQRVFSSLAALIEPNDYTKIDLEEAMALVIESQQRYALAHHKEVQWLYPSSSSHYFVENFLPILVVVNNILANAIDAIGLEGKIAVIWHVRSQTLYLHLGNTGSPISPDDRNLIFLPGFTTKYSDTGTASTGIGLTHVHHVLTEAMGNVHISQTRGRVIWTWFHVQLPLRYAHK</sequence>
<keyword evidence="3" id="KW-0472">Membrane</keyword>
<dbReference type="SMART" id="SM00387">
    <property type="entry name" value="HATPase_c"/>
    <property type="match status" value="1"/>
</dbReference>
<feature type="transmembrane region" description="Helical" evidence="3">
    <location>
        <begin position="47"/>
        <end position="76"/>
    </location>
</feature>
<keyword evidence="3" id="KW-1133">Transmembrane helix</keyword>
<dbReference type="EMBL" id="CP003639">
    <property type="protein sequence ID" value="AFM41231.1"/>
    <property type="molecule type" value="Genomic_DNA"/>
</dbReference>
<dbReference type="Pfam" id="PF02518">
    <property type="entry name" value="HATPase_c"/>
    <property type="match status" value="1"/>
</dbReference>
<dbReference type="InterPro" id="IPR005467">
    <property type="entry name" value="His_kinase_dom"/>
</dbReference>
<evidence type="ECO:0000313" key="6">
    <source>
        <dbReference type="Proteomes" id="UP000002892"/>
    </source>
</evidence>
<evidence type="ECO:0000256" key="2">
    <source>
        <dbReference type="ARBA" id="ARBA00023012"/>
    </source>
</evidence>
<dbReference type="AlphaFoldDB" id="I4D607"/>
<dbReference type="STRING" id="646529.Desaci_2276"/>
<organism evidence="5 6">
    <name type="scientific">Desulfosporosinus acidiphilus (strain DSM 22704 / JCM 16185 / SJ4)</name>
    <dbReference type="NCBI Taxonomy" id="646529"/>
    <lineage>
        <taxon>Bacteria</taxon>
        <taxon>Bacillati</taxon>
        <taxon>Bacillota</taxon>
        <taxon>Clostridia</taxon>
        <taxon>Eubacteriales</taxon>
        <taxon>Desulfitobacteriaceae</taxon>
        <taxon>Desulfosporosinus</taxon>
    </lineage>
</organism>
<dbReference type="SUPFAM" id="SSF55874">
    <property type="entry name" value="ATPase domain of HSP90 chaperone/DNA topoisomerase II/histidine kinase"/>
    <property type="match status" value="1"/>
</dbReference>
<proteinExistence type="predicted"/>
<feature type="transmembrane region" description="Helical" evidence="3">
    <location>
        <begin position="16"/>
        <end position="35"/>
    </location>
</feature>
<reference evidence="5 6" key="1">
    <citation type="journal article" date="2012" name="J. Bacteriol.">
        <title>Complete genome sequences of Desulfosporosinus orientis DSM765T, Desulfosporosinus youngiae DSM17734T, Desulfosporosinus meridiei DSM13257T, and Desulfosporosinus acidiphilus DSM22704T.</title>
        <authorList>
            <person name="Pester M."/>
            <person name="Brambilla E."/>
            <person name="Alazard D."/>
            <person name="Rattei T."/>
            <person name="Weinmaier T."/>
            <person name="Han J."/>
            <person name="Lucas S."/>
            <person name="Lapidus A."/>
            <person name="Cheng J.F."/>
            <person name="Goodwin L."/>
            <person name="Pitluck S."/>
            <person name="Peters L."/>
            <person name="Ovchinnikova G."/>
            <person name="Teshima H."/>
            <person name="Detter J.C."/>
            <person name="Han C.S."/>
            <person name="Tapia R."/>
            <person name="Land M.L."/>
            <person name="Hauser L."/>
            <person name="Kyrpides N.C."/>
            <person name="Ivanova N.N."/>
            <person name="Pagani I."/>
            <person name="Huntmann M."/>
            <person name="Wei C.L."/>
            <person name="Davenport K.W."/>
            <person name="Daligault H."/>
            <person name="Chain P.S."/>
            <person name="Chen A."/>
            <person name="Mavromatis K."/>
            <person name="Markowitz V."/>
            <person name="Szeto E."/>
            <person name="Mikhailova N."/>
            <person name="Pati A."/>
            <person name="Wagner M."/>
            <person name="Woyke T."/>
            <person name="Ollivier B."/>
            <person name="Klenk H.P."/>
            <person name="Spring S."/>
            <person name="Loy A."/>
        </authorList>
    </citation>
    <scope>NUCLEOTIDE SEQUENCE [LARGE SCALE GENOMIC DNA]</scope>
    <source>
        <strain evidence="6">DSM 22704 / JCM 16185 / SJ4</strain>
    </source>
</reference>
<dbReference type="KEGG" id="dai:Desaci_2276"/>
<evidence type="ECO:0000256" key="1">
    <source>
        <dbReference type="ARBA" id="ARBA00022777"/>
    </source>
</evidence>
<gene>
    <name evidence="5" type="ordered locus">Desaci_2276</name>
</gene>
<evidence type="ECO:0000313" key="5">
    <source>
        <dbReference type="EMBL" id="AFM41231.1"/>
    </source>
</evidence>
<dbReference type="eggNOG" id="COG3290">
    <property type="taxonomic scope" value="Bacteria"/>
</dbReference>
<dbReference type="Proteomes" id="UP000002892">
    <property type="component" value="Chromosome"/>
</dbReference>
<keyword evidence="6" id="KW-1185">Reference proteome</keyword>
<dbReference type="GO" id="GO:0016301">
    <property type="term" value="F:kinase activity"/>
    <property type="evidence" value="ECO:0007669"/>
    <property type="project" value="UniProtKB-KW"/>
</dbReference>
<feature type="transmembrane region" description="Helical" evidence="3">
    <location>
        <begin position="127"/>
        <end position="148"/>
    </location>
</feature>
<dbReference type="Gene3D" id="3.30.565.10">
    <property type="entry name" value="Histidine kinase-like ATPase, C-terminal domain"/>
    <property type="match status" value="1"/>
</dbReference>
<keyword evidence="3" id="KW-0812">Transmembrane</keyword>
<evidence type="ECO:0000259" key="4">
    <source>
        <dbReference type="PROSITE" id="PS50109"/>
    </source>
</evidence>
<dbReference type="GO" id="GO:0000160">
    <property type="term" value="P:phosphorelay signal transduction system"/>
    <property type="evidence" value="ECO:0007669"/>
    <property type="project" value="UniProtKB-KW"/>
</dbReference>
<keyword evidence="1 5" id="KW-0808">Transferase</keyword>
<dbReference type="InterPro" id="IPR036890">
    <property type="entry name" value="HATPase_C_sf"/>
</dbReference>
<name>I4D607_DESAJ</name>